<evidence type="ECO:0000313" key="3">
    <source>
        <dbReference type="EMBL" id="CAE7266709.1"/>
    </source>
</evidence>
<gene>
    <name evidence="3" type="ORF">SNAT2548_LOCUS14124</name>
</gene>
<dbReference type="InterPro" id="IPR001202">
    <property type="entry name" value="WW_dom"/>
</dbReference>
<protein>
    <recommendedName>
        <fullName evidence="2">WW domain-containing protein</fullName>
    </recommendedName>
</protein>
<dbReference type="SMART" id="SM00456">
    <property type="entry name" value="WW"/>
    <property type="match status" value="1"/>
</dbReference>
<name>A0A812MYQ1_9DINO</name>
<feature type="region of interest" description="Disordered" evidence="1">
    <location>
        <begin position="798"/>
        <end position="854"/>
    </location>
</feature>
<reference evidence="3" key="1">
    <citation type="submission" date="2021-02" db="EMBL/GenBank/DDBJ databases">
        <authorList>
            <person name="Dougan E. K."/>
            <person name="Rhodes N."/>
            <person name="Thang M."/>
            <person name="Chan C."/>
        </authorList>
    </citation>
    <scope>NUCLEOTIDE SEQUENCE</scope>
</reference>
<dbReference type="AlphaFoldDB" id="A0A812MYQ1"/>
<evidence type="ECO:0000259" key="2">
    <source>
        <dbReference type="PROSITE" id="PS50020"/>
    </source>
</evidence>
<proteinExistence type="predicted"/>
<sequence length="854" mass="90634">MSSACVEVTVTDSDAASEIESAPAEEAATLIATWTSDASRSMATLRALGRPELVVTSLESISMEFPRADALAQGVALDAAPVMRQLYAELTEGGAEAVRSLGSAEFAAAGTRRLTTSSTLLATAMESLLRCMSALYPLLTLTELWHTLGVLDAVVERNAQLRGVLGPGPAGQPLAAKPLLAIADLTLVTAYNIANGTISVVTRSNSTSLVDRVMAAAISLGSAAAATVPVGTGPPEEVSNPGRGLVLSTKSFPTTALQLTGISLDLTVQTIVDRPYPGLQTPPLGSLLAELRENVTAQGGPPLCLGSSNFLFDRLELVIVQWGFNVIAIGDRLGSGAPSGAEGVLISVRDVRLQSCGVPVPLTEAALDGQEVEMLVELPEAVIDERRWGYGDIAPFRCVRWLSSGIGRPGIWSAEGCKHAYRAQGNAAVGDTSGLAEGVLRCRCTSLIPGTWAVEIVPRPPIIVTPPEVPNSAVRNLVTWGLLILWLPFLVPFLLWALVGDWLLALGGPEATRKLAEGLLPGALTYGGVWQDAEKPLARTPWPLRSGLALNAASTLGFLRSLCGQSRRRWKDEAKELSRYRDGAILARMRGARVLPLDDAPQVRALEDKAATSTSSRPPVARWRKAEPDPPATPAPAGVPAAQPKPAAIDNQKPAPRQEALPAPTNYEQPRDEIGALLKWDEDPKATRQAAMGLTESDWSDQVRGQVKSTGVQRSNALPEGWIAQSAAAYGGQMYYVNLLNGKSAWEVPTQPAVKVLSTQEIRELLGPASDGVALRRQLEEMLRPRIQERLAAMSQTQDVATGGAQQERRTSLRQGVHKVANPQGGEVRMSLASDFTDADGSAPQRDPSSRCPS</sequence>
<dbReference type="InterPro" id="IPR036020">
    <property type="entry name" value="WW_dom_sf"/>
</dbReference>
<dbReference type="Gene3D" id="2.20.70.10">
    <property type="match status" value="1"/>
</dbReference>
<dbReference type="SUPFAM" id="SSF51045">
    <property type="entry name" value="WW domain"/>
    <property type="match status" value="1"/>
</dbReference>
<dbReference type="PROSITE" id="PS50020">
    <property type="entry name" value="WW_DOMAIN_2"/>
    <property type="match status" value="1"/>
</dbReference>
<accession>A0A812MYQ1</accession>
<dbReference type="EMBL" id="CAJNDS010001591">
    <property type="protein sequence ID" value="CAE7266709.1"/>
    <property type="molecule type" value="Genomic_DNA"/>
</dbReference>
<organism evidence="3 4">
    <name type="scientific">Symbiodinium natans</name>
    <dbReference type="NCBI Taxonomy" id="878477"/>
    <lineage>
        <taxon>Eukaryota</taxon>
        <taxon>Sar</taxon>
        <taxon>Alveolata</taxon>
        <taxon>Dinophyceae</taxon>
        <taxon>Suessiales</taxon>
        <taxon>Symbiodiniaceae</taxon>
        <taxon>Symbiodinium</taxon>
    </lineage>
</organism>
<feature type="compositionally biased region" description="Low complexity" evidence="1">
    <location>
        <begin position="635"/>
        <end position="648"/>
    </location>
</feature>
<dbReference type="Proteomes" id="UP000604046">
    <property type="component" value="Unassembled WGS sequence"/>
</dbReference>
<feature type="region of interest" description="Disordered" evidence="1">
    <location>
        <begin position="605"/>
        <end position="669"/>
    </location>
</feature>
<evidence type="ECO:0000313" key="4">
    <source>
        <dbReference type="Proteomes" id="UP000604046"/>
    </source>
</evidence>
<evidence type="ECO:0000256" key="1">
    <source>
        <dbReference type="SAM" id="MobiDB-lite"/>
    </source>
</evidence>
<keyword evidence="4" id="KW-1185">Reference proteome</keyword>
<dbReference type="OrthoDB" id="10504297at2759"/>
<feature type="domain" description="WW" evidence="2">
    <location>
        <begin position="716"/>
        <end position="751"/>
    </location>
</feature>
<comment type="caution">
    <text evidence="3">The sequence shown here is derived from an EMBL/GenBank/DDBJ whole genome shotgun (WGS) entry which is preliminary data.</text>
</comment>